<dbReference type="Proteomes" id="UP000595466">
    <property type="component" value="Chromosome"/>
</dbReference>
<sequence length="110" mass="12046">MAKPSPPDKAGQLTRLYTRLGVKKDTPDAAVVDDIFDDAVQTCLDYTRSSLSTPILIQAKRLAIIMYNEQGTEGEASRSEGGVSQSFELGLPNIIKTALAPYRVAKTRRF</sequence>
<protein>
    <submittedName>
        <fullName evidence="3">Phage head-tail connector protein</fullName>
    </submittedName>
</protein>
<gene>
    <name evidence="3" type="ORF">JH395_05045</name>
    <name evidence="2" type="ORF">LPJSA22_02230</name>
    <name evidence="1" type="ORF">NAB2_1242</name>
</gene>
<dbReference type="EMBL" id="MCOL01000001">
    <property type="protein sequence ID" value="ODO62225.1"/>
    <property type="molecule type" value="Genomic_DNA"/>
</dbReference>
<reference evidence="3 6" key="3">
    <citation type="submission" date="2020-12" db="EMBL/GenBank/DDBJ databases">
        <title>Whole genome sequencing of Lactobacillus plantarum PC518.</title>
        <authorList>
            <person name="Guo Q."/>
        </authorList>
    </citation>
    <scope>NUCLEOTIDE SEQUENCE [LARGE SCALE GENOMIC DNA]</scope>
    <source>
        <strain evidence="3 6">PC518</strain>
    </source>
</reference>
<organism evidence="2 5">
    <name type="scientific">Lactiplantibacillus plantarum</name>
    <name type="common">Lactobacillus plantarum</name>
    <dbReference type="NCBI Taxonomy" id="1590"/>
    <lineage>
        <taxon>Bacteria</taxon>
        <taxon>Bacillati</taxon>
        <taxon>Bacillota</taxon>
        <taxon>Bacilli</taxon>
        <taxon>Lactobacillales</taxon>
        <taxon>Lactobacillaceae</taxon>
        <taxon>Lactiplantibacillus</taxon>
    </lineage>
</organism>
<dbReference type="EMBL" id="LUXO01000024">
    <property type="protein sequence ID" value="KZV03608.1"/>
    <property type="molecule type" value="Genomic_DNA"/>
</dbReference>
<dbReference type="InterPro" id="IPR053746">
    <property type="entry name" value="Viral_HT_Connector_Assembly"/>
</dbReference>
<accession>A0A165QQT7</accession>
<dbReference type="Proteomes" id="UP000094892">
    <property type="component" value="Unassembled WGS sequence"/>
</dbReference>
<dbReference type="RefSeq" id="WP_013355731.1">
    <property type="nucleotide sequence ID" value="NZ_BIFE01000037.1"/>
</dbReference>
<dbReference type="AlphaFoldDB" id="A0A165QQT7"/>
<dbReference type="CDD" id="cd08055">
    <property type="entry name" value="gp15"/>
    <property type="match status" value="1"/>
</dbReference>
<evidence type="ECO:0000313" key="3">
    <source>
        <dbReference type="EMBL" id="QQM61921.1"/>
    </source>
</evidence>
<reference evidence="1 4" key="1">
    <citation type="submission" date="2016-03" db="EMBL/GenBank/DDBJ databases">
        <title>Comparative genomics of 54 Lactobacillus plantarum strains reveals genomic uncoupling from niche constraints.</title>
        <authorList>
            <person name="Martino M.E."/>
        </authorList>
    </citation>
    <scope>NUCLEOTIDE SEQUENCE [LARGE SCALE GENOMIC DNA]</scope>
    <source>
        <strain evidence="1 4">NAB2</strain>
    </source>
</reference>
<evidence type="ECO:0000313" key="2">
    <source>
        <dbReference type="EMBL" id="ODO62225.1"/>
    </source>
</evidence>
<evidence type="ECO:0000313" key="1">
    <source>
        <dbReference type="EMBL" id="KZV03608.1"/>
    </source>
</evidence>
<dbReference type="EMBL" id="CP066817">
    <property type="protein sequence ID" value="QQM61921.1"/>
    <property type="molecule type" value="Genomic_DNA"/>
</dbReference>
<reference evidence="2 5" key="2">
    <citation type="submission" date="2016-08" db="EMBL/GenBank/DDBJ databases">
        <title>Genome sequencing of Lactobacillus plantarum JSA22, isolated from fermented soybean paste.</title>
        <authorList>
            <person name="Choi H.S."/>
        </authorList>
    </citation>
    <scope>NUCLEOTIDE SEQUENCE [LARGE SCALE GENOMIC DNA]</scope>
    <source>
        <strain evidence="2 5">JSA22</strain>
    </source>
</reference>
<evidence type="ECO:0000313" key="6">
    <source>
        <dbReference type="Proteomes" id="UP000595466"/>
    </source>
</evidence>
<dbReference type="Pfam" id="PF05135">
    <property type="entry name" value="Phage_connect_1"/>
    <property type="match status" value="1"/>
</dbReference>
<proteinExistence type="predicted"/>
<evidence type="ECO:0000313" key="5">
    <source>
        <dbReference type="Proteomes" id="UP000094892"/>
    </source>
</evidence>
<name>A0A165QQT7_LACPN</name>
<dbReference type="Gene3D" id="1.10.246.150">
    <property type="match status" value="1"/>
</dbReference>
<dbReference type="InterPro" id="IPR021146">
    <property type="entry name" value="Phage_gp6-like_head-tail"/>
</dbReference>
<evidence type="ECO:0000313" key="4">
    <source>
        <dbReference type="Proteomes" id="UP000076872"/>
    </source>
</evidence>
<dbReference type="Proteomes" id="UP000076872">
    <property type="component" value="Unassembled WGS sequence"/>
</dbReference>
<dbReference type="PATRIC" id="fig|1590.142.peg.2221"/>